<dbReference type="AlphaFoldDB" id="A0A3B1B3U6"/>
<organism evidence="1">
    <name type="scientific">hydrothermal vent metagenome</name>
    <dbReference type="NCBI Taxonomy" id="652676"/>
    <lineage>
        <taxon>unclassified sequences</taxon>
        <taxon>metagenomes</taxon>
        <taxon>ecological metagenomes</taxon>
    </lineage>
</organism>
<proteinExistence type="predicted"/>
<evidence type="ECO:0000313" key="1">
    <source>
        <dbReference type="EMBL" id="VAX00945.1"/>
    </source>
</evidence>
<gene>
    <name evidence="1" type="ORF">MNBD_GAMMA22-973</name>
</gene>
<name>A0A3B1B3U6_9ZZZZ</name>
<protein>
    <submittedName>
        <fullName evidence="1">Uncharacterized protein</fullName>
    </submittedName>
</protein>
<reference evidence="1" key="1">
    <citation type="submission" date="2018-06" db="EMBL/GenBank/DDBJ databases">
        <authorList>
            <person name="Zhirakovskaya E."/>
        </authorList>
    </citation>
    <scope>NUCLEOTIDE SEQUENCE</scope>
</reference>
<sequence>MVGALEEKSDLSSELDNAGKTLYKAKALGRNRVC</sequence>
<dbReference type="EMBL" id="UOFS01000046">
    <property type="protein sequence ID" value="VAX00945.1"/>
    <property type="molecule type" value="Genomic_DNA"/>
</dbReference>
<accession>A0A3B1B3U6</accession>